<accession>I0IPI6</accession>
<feature type="domain" description="Quinolinate phosphoribosyl transferase C-terminal" evidence="11">
    <location>
        <begin position="117"/>
        <end position="287"/>
    </location>
</feature>
<dbReference type="InterPro" id="IPR037128">
    <property type="entry name" value="Quinolinate_PRibosylTase_N_sf"/>
</dbReference>
<dbReference type="RefSeq" id="WP_014449672.1">
    <property type="nucleotide sequence ID" value="NC_017094.1"/>
</dbReference>
<dbReference type="STRING" id="1162668.LFE_1503"/>
<dbReference type="eggNOG" id="COG0157">
    <property type="taxonomic scope" value="Bacteria"/>
</dbReference>
<dbReference type="EC" id="2.4.2.19" evidence="4"/>
<keyword evidence="6 9" id="KW-0328">Glycosyltransferase</keyword>
<feature type="binding site" evidence="10">
    <location>
        <position position="175"/>
    </location>
    <ligand>
        <name>substrate</name>
    </ligand>
</feature>
<dbReference type="Proteomes" id="UP000007382">
    <property type="component" value="Chromosome"/>
</dbReference>
<evidence type="ECO:0000256" key="7">
    <source>
        <dbReference type="ARBA" id="ARBA00022679"/>
    </source>
</evidence>
<dbReference type="OrthoDB" id="9782546at2"/>
<dbReference type="GO" id="GO:0009435">
    <property type="term" value="P:NAD+ biosynthetic process"/>
    <property type="evidence" value="ECO:0007669"/>
    <property type="project" value="UniProtKB-UniPathway"/>
</dbReference>
<dbReference type="Pfam" id="PF02749">
    <property type="entry name" value="QRPTase_N"/>
    <property type="match status" value="1"/>
</dbReference>
<feature type="binding site" evidence="10">
    <location>
        <begin position="141"/>
        <end position="143"/>
    </location>
    <ligand>
        <name>substrate</name>
    </ligand>
</feature>
<evidence type="ECO:0000259" key="11">
    <source>
        <dbReference type="Pfam" id="PF01729"/>
    </source>
</evidence>
<dbReference type="PATRIC" id="fig|1162668.3.peg.1780"/>
<dbReference type="CDD" id="cd01572">
    <property type="entry name" value="QPRTase"/>
    <property type="match status" value="1"/>
</dbReference>
<keyword evidence="14" id="KW-1185">Reference proteome</keyword>
<dbReference type="SUPFAM" id="SSF54675">
    <property type="entry name" value="Nicotinate/Quinolinate PRTase N-terminal domain-like"/>
    <property type="match status" value="1"/>
</dbReference>
<dbReference type="FunFam" id="3.20.20.70:FF:000030">
    <property type="entry name" value="Nicotinate-nucleotide pyrophosphorylase, carboxylating"/>
    <property type="match status" value="1"/>
</dbReference>
<dbReference type="InterPro" id="IPR022412">
    <property type="entry name" value="Quinolinate_PRibosylTrfase_N"/>
</dbReference>
<dbReference type="Gene3D" id="3.20.20.70">
    <property type="entry name" value="Aldolase class I"/>
    <property type="match status" value="1"/>
</dbReference>
<dbReference type="GO" id="GO:0034213">
    <property type="term" value="P:quinolinate catabolic process"/>
    <property type="evidence" value="ECO:0007669"/>
    <property type="project" value="TreeGrafter"/>
</dbReference>
<dbReference type="InterPro" id="IPR002638">
    <property type="entry name" value="Quinolinate_PRibosylTrfase_C"/>
</dbReference>
<evidence type="ECO:0000313" key="14">
    <source>
        <dbReference type="Proteomes" id="UP000007382"/>
    </source>
</evidence>
<reference evidence="14" key="2">
    <citation type="submission" date="2012-03" db="EMBL/GenBank/DDBJ databases">
        <title>The complete genome sequence of the pioneer microbe on fresh volcanic deposit, Leptospirillum ferrooxidans strain C2-3.</title>
        <authorList>
            <person name="Fujimura R."/>
            <person name="Sato Y."/>
            <person name="Nishizawa T."/>
            <person name="Nanba K."/>
            <person name="Oshima K."/>
            <person name="Hattori M."/>
            <person name="Kamijo T."/>
            <person name="Ohta H."/>
        </authorList>
    </citation>
    <scope>NUCLEOTIDE SEQUENCE [LARGE SCALE GENOMIC DNA]</scope>
    <source>
        <strain evidence="14">C2-3</strain>
    </source>
</reference>
<evidence type="ECO:0000256" key="9">
    <source>
        <dbReference type="PIRNR" id="PIRNR006250"/>
    </source>
</evidence>
<dbReference type="Gene3D" id="3.90.1170.20">
    <property type="entry name" value="Quinolinate phosphoribosyl transferase, N-terminal domain"/>
    <property type="match status" value="1"/>
</dbReference>
<gene>
    <name evidence="13" type="ordered locus">LFE_1503</name>
</gene>
<keyword evidence="5" id="KW-0662">Pyridine nucleotide biosynthesis</keyword>
<feature type="domain" description="Quinolinate phosphoribosyl transferase N-terminal" evidence="12">
    <location>
        <begin position="26"/>
        <end position="113"/>
    </location>
</feature>
<dbReference type="GO" id="GO:0004514">
    <property type="term" value="F:nicotinate-nucleotide diphosphorylase (carboxylating) activity"/>
    <property type="evidence" value="ECO:0007669"/>
    <property type="project" value="UniProtKB-EC"/>
</dbReference>
<feature type="binding site" evidence="10">
    <location>
        <position position="226"/>
    </location>
    <ligand>
        <name>substrate</name>
    </ligand>
</feature>
<evidence type="ECO:0000259" key="12">
    <source>
        <dbReference type="Pfam" id="PF02749"/>
    </source>
</evidence>
<evidence type="ECO:0000256" key="2">
    <source>
        <dbReference type="ARBA" id="ARBA00004893"/>
    </source>
</evidence>
<dbReference type="InterPro" id="IPR027277">
    <property type="entry name" value="NadC/ModD"/>
</dbReference>
<comment type="similarity">
    <text evidence="3 9">Belongs to the NadC/ModD family.</text>
</comment>
<sequence>MVDLAPMISYDEQLKRFLLEDVGSGDVTTRSVFSGESRRRKVTATIFAESDGVFCGGPFGARILSFSDPAATFDAIPDGQSYRAGERLVVMEGALESILLCERVILNLLKHLSGISSLTFLFVEKARLGRNSDRPLRITGTRKTLPGLRDFQRYAIRAGGGDDHRMRLDDGILIKDNHIAASASLPELIARVRRQAPHPLRIEMEADTPEQAREACRLKVDILLLDNMSPDLMKQLIPELRSIHPGVLLEVSGGITLDHIPALSTLDVDILSVGALTHSAPDASMRLDLLS</sequence>
<feature type="binding site" evidence="10">
    <location>
        <begin position="273"/>
        <end position="275"/>
    </location>
    <ligand>
        <name>substrate</name>
    </ligand>
</feature>
<dbReference type="InterPro" id="IPR013785">
    <property type="entry name" value="Aldolase_TIM"/>
</dbReference>
<feature type="binding site" evidence="10">
    <location>
        <position position="103"/>
    </location>
    <ligand>
        <name>substrate</name>
    </ligand>
</feature>
<reference evidence="13 14" key="1">
    <citation type="journal article" date="2012" name="J. Bacteriol.">
        <title>Complete Genome Sequence of Leptospirillum ferrooxidans Strain C2-3, Isolated from a Fresh Volcanic Ash Deposit on the Island of Miyake, Japan.</title>
        <authorList>
            <person name="Fujimura R."/>
            <person name="Sato Y."/>
            <person name="Nishizawa T."/>
            <person name="Oshima K."/>
            <person name="Kim S.-W."/>
            <person name="Hattori M."/>
            <person name="Kamijo T."/>
            <person name="Ohta H."/>
        </authorList>
    </citation>
    <scope>NUCLEOTIDE SEQUENCE [LARGE SCALE GENOMIC DNA]</scope>
    <source>
        <strain evidence="13 14">C2-3</strain>
    </source>
</reference>
<comment type="function">
    <text evidence="1">Involved in the catabolism of quinolinic acid (QA).</text>
</comment>
<keyword evidence="7 9" id="KW-0808">Transferase</keyword>
<dbReference type="SUPFAM" id="SSF51690">
    <property type="entry name" value="Nicotinate/Quinolinate PRTase C-terminal domain-like"/>
    <property type="match status" value="1"/>
</dbReference>
<dbReference type="PANTHER" id="PTHR32179">
    <property type="entry name" value="NICOTINATE-NUCLEOTIDE PYROPHOSPHORYLASE [CARBOXYLATING]"/>
    <property type="match status" value="1"/>
</dbReference>
<evidence type="ECO:0000256" key="6">
    <source>
        <dbReference type="ARBA" id="ARBA00022676"/>
    </source>
</evidence>
<dbReference type="GO" id="GO:0005737">
    <property type="term" value="C:cytoplasm"/>
    <property type="evidence" value="ECO:0007669"/>
    <property type="project" value="TreeGrafter"/>
</dbReference>
<dbReference type="InterPro" id="IPR004393">
    <property type="entry name" value="NadC"/>
</dbReference>
<comment type="pathway">
    <text evidence="2">Cofactor biosynthesis; NAD(+) biosynthesis; nicotinate D-ribonucleotide from quinolinate: step 1/1.</text>
</comment>
<evidence type="ECO:0000256" key="5">
    <source>
        <dbReference type="ARBA" id="ARBA00022642"/>
    </source>
</evidence>
<evidence type="ECO:0000256" key="10">
    <source>
        <dbReference type="PIRSR" id="PIRSR006250-1"/>
    </source>
</evidence>
<proteinExistence type="inferred from homology"/>
<dbReference type="PANTHER" id="PTHR32179:SF3">
    <property type="entry name" value="NICOTINATE-NUCLEOTIDE PYROPHOSPHORYLASE [CARBOXYLATING]"/>
    <property type="match status" value="1"/>
</dbReference>
<evidence type="ECO:0000256" key="4">
    <source>
        <dbReference type="ARBA" id="ARBA00011944"/>
    </source>
</evidence>
<dbReference type="EMBL" id="AP012342">
    <property type="protein sequence ID" value="BAM07185.1"/>
    <property type="molecule type" value="Genomic_DNA"/>
</dbReference>
<evidence type="ECO:0000256" key="8">
    <source>
        <dbReference type="ARBA" id="ARBA00033102"/>
    </source>
</evidence>
<dbReference type="KEGG" id="lfc:LFE_1503"/>
<evidence type="ECO:0000313" key="13">
    <source>
        <dbReference type="EMBL" id="BAM07185.1"/>
    </source>
</evidence>
<feature type="binding site" evidence="10">
    <location>
        <position position="205"/>
    </location>
    <ligand>
        <name>substrate</name>
    </ligand>
</feature>
<dbReference type="UniPathway" id="UPA00253">
    <property type="reaction ID" value="UER00331"/>
</dbReference>
<evidence type="ECO:0000256" key="3">
    <source>
        <dbReference type="ARBA" id="ARBA00009400"/>
    </source>
</evidence>
<feature type="binding site" evidence="10">
    <location>
        <position position="165"/>
    </location>
    <ligand>
        <name>substrate</name>
    </ligand>
</feature>
<evidence type="ECO:0000256" key="1">
    <source>
        <dbReference type="ARBA" id="ARBA00003237"/>
    </source>
</evidence>
<dbReference type="HOGENOM" id="CLU_039622_0_1_0"/>
<name>I0IPI6_LEPFC</name>
<dbReference type="NCBIfam" id="TIGR00078">
    <property type="entry name" value="nadC"/>
    <property type="match status" value="1"/>
</dbReference>
<dbReference type="AlphaFoldDB" id="I0IPI6"/>
<dbReference type="Pfam" id="PF01729">
    <property type="entry name" value="QRPTase_C"/>
    <property type="match status" value="1"/>
</dbReference>
<protein>
    <recommendedName>
        <fullName evidence="4">nicotinate-nucleotide diphosphorylase (carboxylating)</fullName>
        <ecNumber evidence="4">2.4.2.19</ecNumber>
    </recommendedName>
    <alternativeName>
        <fullName evidence="8">Quinolinate phosphoribosyltransferase [decarboxylating]</fullName>
    </alternativeName>
</protein>
<organism evidence="13 14">
    <name type="scientific">Leptospirillum ferrooxidans (strain C2-3)</name>
    <dbReference type="NCBI Taxonomy" id="1162668"/>
    <lineage>
        <taxon>Bacteria</taxon>
        <taxon>Pseudomonadati</taxon>
        <taxon>Nitrospirota</taxon>
        <taxon>Nitrospiria</taxon>
        <taxon>Nitrospirales</taxon>
        <taxon>Nitrospiraceae</taxon>
        <taxon>Leptospirillum</taxon>
    </lineage>
</organism>
<dbReference type="InterPro" id="IPR036068">
    <property type="entry name" value="Nicotinate_pribotase-like_C"/>
</dbReference>
<dbReference type="PIRSF" id="PIRSF006250">
    <property type="entry name" value="NadC_ModD"/>
    <property type="match status" value="1"/>
</dbReference>
<feature type="binding site" evidence="10">
    <location>
        <begin position="252"/>
        <end position="254"/>
    </location>
    <ligand>
        <name>substrate</name>
    </ligand>
</feature>